<organism evidence="1 2">
    <name type="scientific">Nonomuraea guangzhouensis</name>
    <dbReference type="NCBI Taxonomy" id="1291555"/>
    <lineage>
        <taxon>Bacteria</taxon>
        <taxon>Bacillati</taxon>
        <taxon>Actinomycetota</taxon>
        <taxon>Actinomycetes</taxon>
        <taxon>Streptosporangiales</taxon>
        <taxon>Streptosporangiaceae</taxon>
        <taxon>Nonomuraea</taxon>
    </lineage>
</organism>
<dbReference type="RefSeq" id="WP_219537162.1">
    <property type="nucleotide sequence ID" value="NZ_JAHKRM010000035.1"/>
</dbReference>
<accession>A0ABW4GEL4</accession>
<name>A0ABW4GEL4_9ACTN</name>
<protein>
    <recommendedName>
        <fullName evidence="3">Cysteine dioxygenase</fullName>
    </recommendedName>
</protein>
<proteinExistence type="predicted"/>
<dbReference type="EMBL" id="JBHUCM010000019">
    <property type="protein sequence ID" value="MFD1540804.1"/>
    <property type="molecule type" value="Genomic_DNA"/>
</dbReference>
<evidence type="ECO:0000313" key="2">
    <source>
        <dbReference type="Proteomes" id="UP001597097"/>
    </source>
</evidence>
<comment type="caution">
    <text evidence="1">The sequence shown here is derived from an EMBL/GenBank/DDBJ whole genome shotgun (WGS) entry which is preliminary data.</text>
</comment>
<evidence type="ECO:0008006" key="3">
    <source>
        <dbReference type="Google" id="ProtNLM"/>
    </source>
</evidence>
<evidence type="ECO:0000313" key="1">
    <source>
        <dbReference type="EMBL" id="MFD1540804.1"/>
    </source>
</evidence>
<gene>
    <name evidence="1" type="ORF">ACFSJ0_27355</name>
</gene>
<sequence length="225" mass="25162">MSRLADRFNFTELADLLQTRDLQPLEKACAALIDDLAEDCHDVEPLLHPLGFIYAPLARWGHATLRLHLWPPVARRRRLTADEVSPMHDHTWDLISYIAYGSLDNIEVGVVEVAEPSSADFRIFNICGEGPVDRVTRTDALARIAHERTTHHVAGSIYTQPAEVVHRTEAGAEPTVTLVLALRTGRQVERALGALDLPSYTSRRQAFPQTSFGEALRDVLADRRN</sequence>
<keyword evidence="2" id="KW-1185">Reference proteome</keyword>
<dbReference type="Proteomes" id="UP001597097">
    <property type="component" value="Unassembled WGS sequence"/>
</dbReference>
<reference evidence="2" key="1">
    <citation type="journal article" date="2019" name="Int. J. Syst. Evol. Microbiol.">
        <title>The Global Catalogue of Microorganisms (GCM) 10K type strain sequencing project: providing services to taxonomists for standard genome sequencing and annotation.</title>
        <authorList>
            <consortium name="The Broad Institute Genomics Platform"/>
            <consortium name="The Broad Institute Genome Sequencing Center for Infectious Disease"/>
            <person name="Wu L."/>
            <person name="Ma J."/>
        </authorList>
    </citation>
    <scope>NUCLEOTIDE SEQUENCE [LARGE SCALE GENOMIC DNA]</scope>
    <source>
        <strain evidence="2">CGMCC 1.15399</strain>
    </source>
</reference>